<dbReference type="Gene3D" id="1.10.10.10">
    <property type="entry name" value="Winged helix-like DNA-binding domain superfamily/Winged helix DNA-binding domain"/>
    <property type="match status" value="1"/>
</dbReference>
<dbReference type="EMBL" id="CP007139">
    <property type="protein sequence ID" value="AIE85682.1"/>
    <property type="molecule type" value="Genomic_DNA"/>
</dbReference>
<evidence type="ECO:0008006" key="3">
    <source>
        <dbReference type="Google" id="ProtNLM"/>
    </source>
</evidence>
<dbReference type="OrthoDB" id="9809529at2"/>
<dbReference type="AlphaFoldDB" id="A0A068NQN5"/>
<dbReference type="InterPro" id="IPR009057">
    <property type="entry name" value="Homeodomain-like_sf"/>
</dbReference>
<dbReference type="RefSeq" id="WP_025225755.1">
    <property type="nucleotide sequence ID" value="NZ_CP007139.1"/>
</dbReference>
<dbReference type="InterPro" id="IPR007367">
    <property type="entry name" value="DUF433"/>
</dbReference>
<reference evidence="1 2" key="1">
    <citation type="journal article" date="2014" name="PLoS ONE">
        <title>The first complete genome sequence of the class fimbriimonadia in the phylum armatimonadetes.</title>
        <authorList>
            <person name="Hu Z.Y."/>
            <person name="Wang Y.Z."/>
            <person name="Im W.T."/>
            <person name="Wang S.Y."/>
            <person name="Zhao G.P."/>
            <person name="Zheng H.J."/>
            <person name="Quan Z.X."/>
        </authorList>
    </citation>
    <scope>NUCLEOTIDE SEQUENCE [LARGE SCALE GENOMIC DNA]</scope>
    <source>
        <strain evidence="1">Gsoil 348</strain>
    </source>
</reference>
<keyword evidence="2" id="KW-1185">Reference proteome</keyword>
<dbReference type="KEGG" id="fgi:OP10G_2314"/>
<dbReference type="SUPFAM" id="SSF46689">
    <property type="entry name" value="Homeodomain-like"/>
    <property type="match status" value="1"/>
</dbReference>
<name>A0A068NQN5_FIMGI</name>
<dbReference type="Proteomes" id="UP000027982">
    <property type="component" value="Chromosome"/>
</dbReference>
<protein>
    <recommendedName>
        <fullName evidence="3">DUF433 domain-containing protein</fullName>
    </recommendedName>
</protein>
<dbReference type="InterPro" id="IPR036388">
    <property type="entry name" value="WH-like_DNA-bd_sf"/>
</dbReference>
<dbReference type="Pfam" id="PF04255">
    <property type="entry name" value="DUF433"/>
    <property type="match status" value="1"/>
</dbReference>
<evidence type="ECO:0000313" key="1">
    <source>
        <dbReference type="EMBL" id="AIE85682.1"/>
    </source>
</evidence>
<dbReference type="STRING" id="661478.OP10G_2314"/>
<accession>A0A068NQN5</accession>
<sequence length="80" mass="8654">MVIPEELKEVLAAQPEIISGAVRFKGTRVPVQALLDTLGHGLPVSDFLEGFPDVTAEQALAVVQWQQNVARQTFGLELVA</sequence>
<dbReference type="HOGENOM" id="CLU_126005_3_1_0"/>
<organism evidence="1 2">
    <name type="scientific">Fimbriimonas ginsengisoli Gsoil 348</name>
    <dbReference type="NCBI Taxonomy" id="661478"/>
    <lineage>
        <taxon>Bacteria</taxon>
        <taxon>Bacillati</taxon>
        <taxon>Armatimonadota</taxon>
        <taxon>Fimbriimonadia</taxon>
        <taxon>Fimbriimonadales</taxon>
        <taxon>Fimbriimonadaceae</taxon>
        <taxon>Fimbriimonas</taxon>
    </lineage>
</organism>
<dbReference type="eggNOG" id="COG2442">
    <property type="taxonomic scope" value="Bacteria"/>
</dbReference>
<gene>
    <name evidence="1" type="ORF">OP10G_2314</name>
</gene>
<proteinExistence type="predicted"/>
<evidence type="ECO:0000313" key="2">
    <source>
        <dbReference type="Proteomes" id="UP000027982"/>
    </source>
</evidence>